<dbReference type="EMBL" id="JAGYWB010000013">
    <property type="protein sequence ID" value="KAI0501010.1"/>
    <property type="molecule type" value="Genomic_DNA"/>
</dbReference>
<evidence type="ECO:0000256" key="5">
    <source>
        <dbReference type="SAM" id="Phobius"/>
    </source>
</evidence>
<dbReference type="Gene3D" id="3.30.40.10">
    <property type="entry name" value="Zinc/RING finger domain, C3HC4 (zinc finger)"/>
    <property type="match status" value="1"/>
</dbReference>
<evidence type="ECO:0000259" key="6">
    <source>
        <dbReference type="PROSITE" id="PS50089"/>
    </source>
</evidence>
<dbReference type="PROSITE" id="PS50089">
    <property type="entry name" value="ZF_RING_2"/>
    <property type="match status" value="1"/>
</dbReference>
<keyword evidence="1" id="KW-0479">Metal-binding</keyword>
<proteinExistence type="predicted"/>
<feature type="transmembrane region" description="Helical" evidence="5">
    <location>
        <begin position="27"/>
        <end position="50"/>
    </location>
</feature>
<keyword evidence="3" id="KW-0862">Zinc</keyword>
<dbReference type="SMR" id="A0A8T3AY11"/>
<feature type="domain" description="RING-type" evidence="6">
    <location>
        <begin position="96"/>
        <end position="138"/>
    </location>
</feature>
<dbReference type="InterPro" id="IPR052788">
    <property type="entry name" value="RING-type_E3_ligase_ATL"/>
</dbReference>
<keyword evidence="5" id="KW-0812">Transmembrane</keyword>
<evidence type="ECO:0000256" key="3">
    <source>
        <dbReference type="ARBA" id="ARBA00022833"/>
    </source>
</evidence>
<organism evidence="7 8">
    <name type="scientific">Dendrobium nobile</name>
    <name type="common">Orchid</name>
    <dbReference type="NCBI Taxonomy" id="94219"/>
    <lineage>
        <taxon>Eukaryota</taxon>
        <taxon>Viridiplantae</taxon>
        <taxon>Streptophyta</taxon>
        <taxon>Embryophyta</taxon>
        <taxon>Tracheophyta</taxon>
        <taxon>Spermatophyta</taxon>
        <taxon>Magnoliopsida</taxon>
        <taxon>Liliopsida</taxon>
        <taxon>Asparagales</taxon>
        <taxon>Orchidaceae</taxon>
        <taxon>Epidendroideae</taxon>
        <taxon>Malaxideae</taxon>
        <taxon>Dendrobiinae</taxon>
        <taxon>Dendrobium</taxon>
    </lineage>
</organism>
<sequence>MELQASNPAPLRPMQSPFSQNTRHLSSVFICFVFAVVFSVVLSVTIRLFLHRQAGLRAGLHHAPPPLPPEKPRPFIADRLPSVVFSPQAQTRSADCAICLSDFANGEMVHLLPVCNHCFHIHCIEGWISSHASCPTCRRSYWLPEPLPMES</sequence>
<evidence type="ECO:0000256" key="4">
    <source>
        <dbReference type="PROSITE-ProRule" id="PRU00175"/>
    </source>
</evidence>
<dbReference type="PANTHER" id="PTHR45798">
    <property type="entry name" value="RING-H2 FINGER PROTEIN ATL61-RELATED-RELATED"/>
    <property type="match status" value="1"/>
</dbReference>
<evidence type="ECO:0000256" key="2">
    <source>
        <dbReference type="ARBA" id="ARBA00022771"/>
    </source>
</evidence>
<keyword evidence="2 4" id="KW-0863">Zinc-finger</keyword>
<dbReference type="SMART" id="SM00184">
    <property type="entry name" value="RING"/>
    <property type="match status" value="1"/>
</dbReference>
<dbReference type="InterPro" id="IPR013083">
    <property type="entry name" value="Znf_RING/FYVE/PHD"/>
</dbReference>
<accession>A0A8T3AY11</accession>
<comment type="caution">
    <text evidence="7">The sequence shown here is derived from an EMBL/GenBank/DDBJ whole genome shotgun (WGS) entry which is preliminary data.</text>
</comment>
<dbReference type="SUPFAM" id="SSF57850">
    <property type="entry name" value="RING/U-box"/>
    <property type="match status" value="1"/>
</dbReference>
<protein>
    <recommendedName>
        <fullName evidence="6">RING-type domain-containing protein</fullName>
    </recommendedName>
</protein>
<name>A0A8T3AY11_DENNO</name>
<gene>
    <name evidence="7" type="ORF">KFK09_019228</name>
</gene>
<dbReference type="Proteomes" id="UP000829196">
    <property type="component" value="Unassembled WGS sequence"/>
</dbReference>
<dbReference type="AlphaFoldDB" id="A0A8T3AY11"/>
<dbReference type="GO" id="GO:0008270">
    <property type="term" value="F:zinc ion binding"/>
    <property type="evidence" value="ECO:0007669"/>
    <property type="project" value="UniProtKB-KW"/>
</dbReference>
<evidence type="ECO:0000313" key="8">
    <source>
        <dbReference type="Proteomes" id="UP000829196"/>
    </source>
</evidence>
<dbReference type="Pfam" id="PF13639">
    <property type="entry name" value="zf-RING_2"/>
    <property type="match status" value="1"/>
</dbReference>
<keyword evidence="8" id="KW-1185">Reference proteome</keyword>
<reference evidence="7" key="1">
    <citation type="journal article" date="2022" name="Front. Genet.">
        <title>Chromosome-Scale Assembly of the Dendrobium nobile Genome Provides Insights Into the Molecular Mechanism of the Biosynthesis of the Medicinal Active Ingredient of Dendrobium.</title>
        <authorList>
            <person name="Xu Q."/>
            <person name="Niu S.-C."/>
            <person name="Li K.-L."/>
            <person name="Zheng P.-J."/>
            <person name="Zhang X.-J."/>
            <person name="Jia Y."/>
            <person name="Liu Y."/>
            <person name="Niu Y.-X."/>
            <person name="Yu L.-H."/>
            <person name="Chen D.-F."/>
            <person name="Zhang G.-Q."/>
        </authorList>
    </citation>
    <scope>NUCLEOTIDE SEQUENCE</scope>
    <source>
        <tissue evidence="7">Leaf</tissue>
    </source>
</reference>
<keyword evidence="5" id="KW-1133">Transmembrane helix</keyword>
<evidence type="ECO:0000313" key="7">
    <source>
        <dbReference type="EMBL" id="KAI0501010.1"/>
    </source>
</evidence>
<dbReference type="OrthoDB" id="8062037at2759"/>
<keyword evidence="5" id="KW-0472">Membrane</keyword>
<evidence type="ECO:0000256" key="1">
    <source>
        <dbReference type="ARBA" id="ARBA00022723"/>
    </source>
</evidence>
<dbReference type="PANTHER" id="PTHR45798:SF97">
    <property type="entry name" value="ALCOHOL-SENSITIVE RING FINGER PROTEIN 1"/>
    <property type="match status" value="1"/>
</dbReference>
<dbReference type="InterPro" id="IPR001841">
    <property type="entry name" value="Znf_RING"/>
</dbReference>